<evidence type="ECO:0000256" key="1">
    <source>
        <dbReference type="SAM" id="Phobius"/>
    </source>
</evidence>
<keyword evidence="1" id="KW-0472">Membrane</keyword>
<keyword evidence="1" id="KW-1133">Transmembrane helix</keyword>
<feature type="transmembrane region" description="Helical" evidence="1">
    <location>
        <begin position="141"/>
        <end position="164"/>
    </location>
</feature>
<dbReference type="EMBL" id="MU004189">
    <property type="protein sequence ID" value="KAF2495517.1"/>
    <property type="molecule type" value="Genomic_DNA"/>
</dbReference>
<feature type="transmembrane region" description="Helical" evidence="1">
    <location>
        <begin position="199"/>
        <end position="217"/>
    </location>
</feature>
<dbReference type="Proteomes" id="UP000799750">
    <property type="component" value="Unassembled WGS sequence"/>
</dbReference>
<keyword evidence="3" id="KW-1185">Reference proteome</keyword>
<reference evidence="2" key="1">
    <citation type="journal article" date="2020" name="Stud. Mycol.">
        <title>101 Dothideomycetes genomes: a test case for predicting lifestyles and emergence of pathogens.</title>
        <authorList>
            <person name="Haridas S."/>
            <person name="Albert R."/>
            <person name="Binder M."/>
            <person name="Bloem J."/>
            <person name="Labutti K."/>
            <person name="Salamov A."/>
            <person name="Andreopoulos B."/>
            <person name="Baker S."/>
            <person name="Barry K."/>
            <person name="Bills G."/>
            <person name="Bluhm B."/>
            <person name="Cannon C."/>
            <person name="Castanera R."/>
            <person name="Culley D."/>
            <person name="Daum C."/>
            <person name="Ezra D."/>
            <person name="Gonzalez J."/>
            <person name="Henrissat B."/>
            <person name="Kuo A."/>
            <person name="Liang C."/>
            <person name="Lipzen A."/>
            <person name="Lutzoni F."/>
            <person name="Magnuson J."/>
            <person name="Mondo S."/>
            <person name="Nolan M."/>
            <person name="Ohm R."/>
            <person name="Pangilinan J."/>
            <person name="Park H.-J."/>
            <person name="Ramirez L."/>
            <person name="Alfaro M."/>
            <person name="Sun H."/>
            <person name="Tritt A."/>
            <person name="Yoshinaga Y."/>
            <person name="Zwiers L.-H."/>
            <person name="Turgeon B."/>
            <person name="Goodwin S."/>
            <person name="Spatafora J."/>
            <person name="Crous P."/>
            <person name="Grigoriev I."/>
        </authorList>
    </citation>
    <scope>NUCLEOTIDE SEQUENCE</scope>
    <source>
        <strain evidence="2">CBS 269.34</strain>
    </source>
</reference>
<accession>A0A6A6QWX0</accession>
<evidence type="ECO:0000313" key="3">
    <source>
        <dbReference type="Proteomes" id="UP000799750"/>
    </source>
</evidence>
<proteinExistence type="predicted"/>
<feature type="transmembrane region" description="Helical" evidence="1">
    <location>
        <begin position="107"/>
        <end position="129"/>
    </location>
</feature>
<protein>
    <submittedName>
        <fullName evidence="2">Uncharacterized protein</fullName>
    </submittedName>
</protein>
<organism evidence="2 3">
    <name type="scientific">Lophium mytilinum</name>
    <dbReference type="NCBI Taxonomy" id="390894"/>
    <lineage>
        <taxon>Eukaryota</taxon>
        <taxon>Fungi</taxon>
        <taxon>Dikarya</taxon>
        <taxon>Ascomycota</taxon>
        <taxon>Pezizomycotina</taxon>
        <taxon>Dothideomycetes</taxon>
        <taxon>Pleosporomycetidae</taxon>
        <taxon>Mytilinidiales</taxon>
        <taxon>Mytilinidiaceae</taxon>
        <taxon>Lophium</taxon>
    </lineage>
</organism>
<sequence>MPSIPPRCREIAAKIYTWGFHTEPPPFELIPLYTHWSTEFKRRRSRLLIAATAAAASVPLLHIHQGNSRKGYEDAYDEGFRTIYCVFALVVRHALRIREGELCKRLFYEYLAQAFLLGVTTMMAIHVILSADWLGIVEDCAVVAYLLLVVVLVAQAFLSLLRPGGIRHALLLRPDLMLNAHYFYGLYFIFYAMDVSWSSLFLGLGFHHVTLAALLAYQTWWKMHFLRRDWNQASMETNVELGEQEEKDPPNDWDARVSKWSIDWAFVREGALKSD</sequence>
<name>A0A6A6QWX0_9PEZI</name>
<feature type="transmembrane region" description="Helical" evidence="1">
    <location>
        <begin position="176"/>
        <end position="193"/>
    </location>
</feature>
<dbReference type="AlphaFoldDB" id="A0A6A6QWX0"/>
<gene>
    <name evidence="2" type="ORF">BU16DRAFT_391574</name>
</gene>
<keyword evidence="1" id="KW-0812">Transmembrane</keyword>
<evidence type="ECO:0000313" key="2">
    <source>
        <dbReference type="EMBL" id="KAF2495517.1"/>
    </source>
</evidence>